<protein>
    <recommendedName>
        <fullName evidence="4">Glucosyltransferase</fullName>
    </recommendedName>
</protein>
<dbReference type="OrthoDB" id="5835829at2759"/>
<dbReference type="CDD" id="cd03784">
    <property type="entry name" value="GT1_Gtf-like"/>
    <property type="match status" value="1"/>
</dbReference>
<keyword evidence="1" id="KW-0808">Transferase</keyword>
<name>A0A8K0GR21_9ROSA</name>
<reference evidence="2" key="1">
    <citation type="submission" date="2020-03" db="EMBL/GenBank/DDBJ databases">
        <title>A high-quality chromosome-level genome assembly of a woody plant with both climbing and erect habits, Rhamnella rubrinervis.</title>
        <authorList>
            <person name="Lu Z."/>
            <person name="Yang Y."/>
            <person name="Zhu X."/>
            <person name="Sun Y."/>
        </authorList>
    </citation>
    <scope>NUCLEOTIDE SEQUENCE</scope>
    <source>
        <strain evidence="2">BYM</strain>
        <tissue evidence="2">Leaf</tissue>
    </source>
</reference>
<accession>A0A8K0GR21</accession>
<sequence>MITSKDKEFSDSKNDKCLEWLDTQEPNSVLYVSFGTTISMADHDQQLKELALGLELSGVKFIWVCRDADHDKKDGVEGGNKRSQLLDGHCGWNSCLESISNGVPIATWPMHSDQPLNAVLVTEALRIGLNVKDWARRDEVVSSSEISKAVRRLMASDEGDEMRKRAKELGKAVRSATNDGGVSRVECDSFIDYVNRS</sequence>
<dbReference type="AlphaFoldDB" id="A0A8K0GR21"/>
<dbReference type="Pfam" id="PF00201">
    <property type="entry name" value="UDPGT"/>
    <property type="match status" value="1"/>
</dbReference>
<dbReference type="Proteomes" id="UP000796880">
    <property type="component" value="Unassembled WGS sequence"/>
</dbReference>
<evidence type="ECO:0000313" key="3">
    <source>
        <dbReference type="Proteomes" id="UP000796880"/>
    </source>
</evidence>
<organism evidence="2 3">
    <name type="scientific">Rhamnella rubrinervis</name>
    <dbReference type="NCBI Taxonomy" id="2594499"/>
    <lineage>
        <taxon>Eukaryota</taxon>
        <taxon>Viridiplantae</taxon>
        <taxon>Streptophyta</taxon>
        <taxon>Embryophyta</taxon>
        <taxon>Tracheophyta</taxon>
        <taxon>Spermatophyta</taxon>
        <taxon>Magnoliopsida</taxon>
        <taxon>eudicotyledons</taxon>
        <taxon>Gunneridae</taxon>
        <taxon>Pentapetalae</taxon>
        <taxon>rosids</taxon>
        <taxon>fabids</taxon>
        <taxon>Rosales</taxon>
        <taxon>Rhamnaceae</taxon>
        <taxon>rhamnoid group</taxon>
        <taxon>Rhamneae</taxon>
        <taxon>Rhamnella</taxon>
    </lineage>
</organism>
<gene>
    <name evidence="2" type="ORF">FNV43_RR24811</name>
</gene>
<evidence type="ECO:0000313" key="2">
    <source>
        <dbReference type="EMBL" id="KAF3433708.1"/>
    </source>
</evidence>
<evidence type="ECO:0000256" key="1">
    <source>
        <dbReference type="ARBA" id="ARBA00022679"/>
    </source>
</evidence>
<proteinExistence type="predicted"/>
<dbReference type="Gene3D" id="3.40.50.2000">
    <property type="entry name" value="Glycogen Phosphorylase B"/>
    <property type="match status" value="2"/>
</dbReference>
<dbReference type="PANTHER" id="PTHR48044:SF22">
    <property type="entry name" value="GLYCOSYLTRANSFERASE"/>
    <property type="match status" value="1"/>
</dbReference>
<dbReference type="PANTHER" id="PTHR48044">
    <property type="entry name" value="GLYCOSYLTRANSFERASE"/>
    <property type="match status" value="1"/>
</dbReference>
<keyword evidence="3" id="KW-1185">Reference proteome</keyword>
<dbReference type="GO" id="GO:0008194">
    <property type="term" value="F:UDP-glycosyltransferase activity"/>
    <property type="evidence" value="ECO:0007669"/>
    <property type="project" value="InterPro"/>
</dbReference>
<dbReference type="InterPro" id="IPR002213">
    <property type="entry name" value="UDP_glucos_trans"/>
</dbReference>
<evidence type="ECO:0008006" key="4">
    <source>
        <dbReference type="Google" id="ProtNLM"/>
    </source>
</evidence>
<dbReference type="EMBL" id="VOIH02000011">
    <property type="protein sequence ID" value="KAF3433708.1"/>
    <property type="molecule type" value="Genomic_DNA"/>
</dbReference>
<dbReference type="SUPFAM" id="SSF53756">
    <property type="entry name" value="UDP-Glycosyltransferase/glycogen phosphorylase"/>
    <property type="match status" value="1"/>
</dbReference>
<dbReference type="GO" id="GO:1901135">
    <property type="term" value="P:carbohydrate derivative metabolic process"/>
    <property type="evidence" value="ECO:0007669"/>
    <property type="project" value="UniProtKB-ARBA"/>
</dbReference>
<comment type="caution">
    <text evidence="2">The sequence shown here is derived from an EMBL/GenBank/DDBJ whole genome shotgun (WGS) entry which is preliminary data.</text>
</comment>